<protein>
    <recommendedName>
        <fullName evidence="8">N-(5'-phosphoribosyl)anthranilate isomerase</fullName>
        <shortName evidence="8">PRAI</shortName>
        <ecNumber evidence="8">5.3.1.24</ecNumber>
    </recommendedName>
</protein>
<proteinExistence type="inferred from homology"/>
<evidence type="ECO:0000313" key="11">
    <source>
        <dbReference type="Proteomes" id="UP001432202"/>
    </source>
</evidence>
<dbReference type="InterPro" id="IPR011060">
    <property type="entry name" value="RibuloseP-bd_barrel"/>
</dbReference>
<evidence type="ECO:0000256" key="7">
    <source>
        <dbReference type="ARBA" id="ARBA00023235"/>
    </source>
</evidence>
<evidence type="ECO:0000256" key="5">
    <source>
        <dbReference type="ARBA" id="ARBA00022822"/>
    </source>
</evidence>
<evidence type="ECO:0000313" key="10">
    <source>
        <dbReference type="EMBL" id="WWQ60571.1"/>
    </source>
</evidence>
<dbReference type="GeneID" id="89335170"/>
<dbReference type="InterPro" id="IPR001240">
    <property type="entry name" value="PRAI_dom"/>
</dbReference>
<evidence type="ECO:0000256" key="1">
    <source>
        <dbReference type="ARBA" id="ARBA00001164"/>
    </source>
</evidence>
<feature type="domain" description="N-(5'phosphoribosyl) anthranilate isomerase (PRAI)" evidence="9">
    <location>
        <begin position="5"/>
        <end position="195"/>
    </location>
</feature>
<gene>
    <name evidence="8" type="primary">trpF</name>
    <name evidence="10" type="ORF">V6M85_00335</name>
</gene>
<evidence type="ECO:0000256" key="6">
    <source>
        <dbReference type="ARBA" id="ARBA00023141"/>
    </source>
</evidence>
<dbReference type="Gene3D" id="3.20.20.70">
    <property type="entry name" value="Aldolase class I"/>
    <property type="match status" value="1"/>
</dbReference>
<evidence type="ECO:0000256" key="2">
    <source>
        <dbReference type="ARBA" id="ARBA00004664"/>
    </source>
</evidence>
<dbReference type="SUPFAM" id="SSF51366">
    <property type="entry name" value="Ribulose-phoshate binding barrel"/>
    <property type="match status" value="1"/>
</dbReference>
<dbReference type="AlphaFoldDB" id="A0AAX4L0F3"/>
<keyword evidence="4 8" id="KW-0028">Amino-acid biosynthesis</keyword>
<dbReference type="GO" id="GO:0004640">
    <property type="term" value="F:phosphoribosylanthranilate isomerase activity"/>
    <property type="evidence" value="ECO:0007669"/>
    <property type="project" value="UniProtKB-UniRule"/>
</dbReference>
<organism evidence="10 11">
    <name type="scientific">Sulfolobus tengchongensis</name>
    <dbReference type="NCBI Taxonomy" id="207809"/>
    <lineage>
        <taxon>Archaea</taxon>
        <taxon>Thermoproteota</taxon>
        <taxon>Thermoprotei</taxon>
        <taxon>Sulfolobales</taxon>
        <taxon>Sulfolobaceae</taxon>
        <taxon>Sulfolobus</taxon>
    </lineage>
</organism>
<dbReference type="Pfam" id="PF00697">
    <property type="entry name" value="PRAI"/>
    <property type="match status" value="1"/>
</dbReference>
<comment type="pathway">
    <text evidence="2 8">Amino-acid biosynthesis; L-tryptophan biosynthesis; L-tryptophan from chorismate: step 3/5.</text>
</comment>
<reference evidence="10 11" key="1">
    <citation type="submission" date="2024-02" db="EMBL/GenBank/DDBJ databases">
        <title>STSV induces naive adaptation in Sulfolobus.</title>
        <authorList>
            <person name="Xiang X."/>
            <person name="Song M."/>
        </authorList>
    </citation>
    <scope>NUCLEOTIDE SEQUENCE [LARGE SCALE GENOMIC DNA]</scope>
    <source>
        <strain evidence="10 11">RT2</strain>
    </source>
</reference>
<dbReference type="PANTHER" id="PTHR42894:SF1">
    <property type="entry name" value="N-(5'-PHOSPHORIBOSYL)ANTHRANILATE ISOMERASE"/>
    <property type="match status" value="1"/>
</dbReference>
<dbReference type="InterPro" id="IPR013785">
    <property type="entry name" value="Aldolase_TIM"/>
</dbReference>
<dbReference type="RefSeq" id="WP_338601536.1">
    <property type="nucleotide sequence ID" value="NZ_CP146016.1"/>
</dbReference>
<evidence type="ECO:0000256" key="4">
    <source>
        <dbReference type="ARBA" id="ARBA00022605"/>
    </source>
</evidence>
<accession>A0AAX4L0F3</accession>
<keyword evidence="7 8" id="KW-0413">Isomerase</keyword>
<dbReference type="EMBL" id="CP146016">
    <property type="protein sequence ID" value="WWQ60571.1"/>
    <property type="molecule type" value="Genomic_DNA"/>
</dbReference>
<dbReference type="GO" id="GO:0000162">
    <property type="term" value="P:L-tryptophan biosynthetic process"/>
    <property type="evidence" value="ECO:0007669"/>
    <property type="project" value="UniProtKB-UniRule"/>
</dbReference>
<keyword evidence="6 8" id="KW-0057">Aromatic amino acid biosynthesis</keyword>
<dbReference type="InterPro" id="IPR044643">
    <property type="entry name" value="TrpF_fam"/>
</dbReference>
<dbReference type="PANTHER" id="PTHR42894">
    <property type="entry name" value="N-(5'-PHOSPHORIBOSYL)ANTHRANILATE ISOMERASE"/>
    <property type="match status" value="1"/>
</dbReference>
<dbReference type="Proteomes" id="UP001432202">
    <property type="component" value="Chromosome"/>
</dbReference>
<name>A0AAX4L0F3_9CREN</name>
<evidence type="ECO:0000256" key="8">
    <source>
        <dbReference type="HAMAP-Rule" id="MF_00135"/>
    </source>
</evidence>
<evidence type="ECO:0000259" key="9">
    <source>
        <dbReference type="Pfam" id="PF00697"/>
    </source>
</evidence>
<comment type="catalytic activity">
    <reaction evidence="1 8">
        <text>N-(5-phospho-beta-D-ribosyl)anthranilate = 1-(2-carboxyphenylamino)-1-deoxy-D-ribulose 5-phosphate</text>
        <dbReference type="Rhea" id="RHEA:21540"/>
        <dbReference type="ChEBI" id="CHEBI:18277"/>
        <dbReference type="ChEBI" id="CHEBI:58613"/>
        <dbReference type="EC" id="5.3.1.24"/>
    </reaction>
</comment>
<evidence type="ECO:0000256" key="3">
    <source>
        <dbReference type="ARBA" id="ARBA00007571"/>
    </source>
</evidence>
<sequence length="205" mass="23297">MVVKLKICGNATLSDIIEISKLDVDYVGIVTDPISQRFAKKEFIGFVKKYIGKPIVNVMVNIQINNKIVDELKTSDYIQIHRVLNDSELEILRSYDTKRIILYVPASFEYKKYLDKVVNIVDMVLIDSVRKGVSVDFNVFASFIREYPNLGVGGKINIENALSFINLNPAWIDISSSVEIYPGKKDLTKVKKIVEVVKYGDPFNK</sequence>
<dbReference type="HAMAP" id="MF_00135">
    <property type="entry name" value="PRAI"/>
    <property type="match status" value="1"/>
</dbReference>
<comment type="similarity">
    <text evidence="3 8">Belongs to the TrpF family.</text>
</comment>
<keyword evidence="5 8" id="KW-0822">Tryptophan biosynthesis</keyword>
<keyword evidence="11" id="KW-1185">Reference proteome</keyword>
<dbReference type="EC" id="5.3.1.24" evidence="8"/>